<keyword evidence="6" id="KW-0808">Transferase</keyword>
<feature type="compositionally biased region" description="Acidic residues" evidence="4">
    <location>
        <begin position="236"/>
        <end position="250"/>
    </location>
</feature>
<dbReference type="PIRSF" id="PIRSF000615">
    <property type="entry name" value="TyrPK_CSF1-R"/>
    <property type="match status" value="1"/>
</dbReference>
<feature type="compositionally biased region" description="Polar residues" evidence="4">
    <location>
        <begin position="252"/>
        <end position="263"/>
    </location>
</feature>
<dbReference type="InterPro" id="IPR050167">
    <property type="entry name" value="Ser_Thr_protein_kinase"/>
</dbReference>
<feature type="binding site" evidence="3">
    <location>
        <position position="302"/>
    </location>
    <ligand>
        <name>Mg(2+)</name>
        <dbReference type="ChEBI" id="CHEBI:18420"/>
    </ligand>
</feature>
<dbReference type="PROSITE" id="PS50011">
    <property type="entry name" value="PROTEIN_KINASE_DOM"/>
    <property type="match status" value="1"/>
</dbReference>
<keyword evidence="2" id="KW-0067">ATP-binding</keyword>
<dbReference type="Proteomes" id="UP001153069">
    <property type="component" value="Unassembled WGS sequence"/>
</dbReference>
<reference evidence="6" key="1">
    <citation type="submission" date="2020-06" db="EMBL/GenBank/DDBJ databases">
        <authorList>
            <consortium name="Plant Systems Biology data submission"/>
        </authorList>
    </citation>
    <scope>NUCLEOTIDE SEQUENCE</scope>
    <source>
        <strain evidence="6">D6</strain>
    </source>
</reference>
<dbReference type="GO" id="GO:0046872">
    <property type="term" value="F:metal ion binding"/>
    <property type="evidence" value="ECO:0007669"/>
    <property type="project" value="UniProtKB-KW"/>
</dbReference>
<keyword evidence="7" id="KW-1185">Reference proteome</keyword>
<keyword evidence="6" id="KW-0418">Kinase</keyword>
<feature type="active site" description="Proton acceptor" evidence="1">
    <location>
        <position position="297"/>
    </location>
</feature>
<dbReference type="OrthoDB" id="42502at2759"/>
<evidence type="ECO:0000256" key="3">
    <source>
        <dbReference type="PIRSR" id="PIRSR000615-3"/>
    </source>
</evidence>
<feature type="compositionally biased region" description="Pro residues" evidence="4">
    <location>
        <begin position="195"/>
        <end position="204"/>
    </location>
</feature>
<feature type="region of interest" description="Disordered" evidence="4">
    <location>
        <begin position="194"/>
        <end position="264"/>
    </location>
</feature>
<dbReference type="InterPro" id="IPR001245">
    <property type="entry name" value="Ser-Thr/Tyr_kinase_cat_dom"/>
</dbReference>
<dbReference type="PANTHER" id="PTHR23257:SF958">
    <property type="entry name" value="SERINE_THREONINE-PROTEIN KINASE WNK4"/>
    <property type="match status" value="1"/>
</dbReference>
<dbReference type="AlphaFoldDB" id="A0A9N8ERI3"/>
<dbReference type="Pfam" id="PF07714">
    <property type="entry name" value="PK_Tyr_Ser-Thr"/>
    <property type="match status" value="1"/>
</dbReference>
<dbReference type="InterPro" id="IPR000719">
    <property type="entry name" value="Prot_kinase_dom"/>
</dbReference>
<dbReference type="GO" id="GO:0007165">
    <property type="term" value="P:signal transduction"/>
    <property type="evidence" value="ECO:0007669"/>
    <property type="project" value="TreeGrafter"/>
</dbReference>
<feature type="binding site" evidence="3">
    <location>
        <position position="315"/>
    </location>
    <ligand>
        <name>Mg(2+)</name>
        <dbReference type="ChEBI" id="CHEBI:18420"/>
    </ligand>
</feature>
<dbReference type="Gene3D" id="3.30.200.20">
    <property type="entry name" value="Phosphorylase Kinase, domain 1"/>
    <property type="match status" value="1"/>
</dbReference>
<proteinExistence type="predicted"/>
<evidence type="ECO:0000313" key="7">
    <source>
        <dbReference type="Proteomes" id="UP001153069"/>
    </source>
</evidence>
<evidence type="ECO:0000256" key="2">
    <source>
        <dbReference type="PIRSR" id="PIRSR000615-2"/>
    </source>
</evidence>
<keyword evidence="2" id="KW-0547">Nucleotide-binding</keyword>
<name>A0A9N8ERI3_9STRA</name>
<feature type="compositionally biased region" description="Low complexity" evidence="4">
    <location>
        <begin position="207"/>
        <end position="224"/>
    </location>
</feature>
<evidence type="ECO:0000256" key="4">
    <source>
        <dbReference type="SAM" id="MobiDB-lite"/>
    </source>
</evidence>
<organism evidence="6 7">
    <name type="scientific">Seminavis robusta</name>
    <dbReference type="NCBI Taxonomy" id="568900"/>
    <lineage>
        <taxon>Eukaryota</taxon>
        <taxon>Sar</taxon>
        <taxon>Stramenopiles</taxon>
        <taxon>Ochrophyta</taxon>
        <taxon>Bacillariophyta</taxon>
        <taxon>Bacillariophyceae</taxon>
        <taxon>Bacillariophycidae</taxon>
        <taxon>Naviculales</taxon>
        <taxon>Naviculaceae</taxon>
        <taxon>Seminavis</taxon>
    </lineage>
</organism>
<dbReference type="SUPFAM" id="SSF56112">
    <property type="entry name" value="Protein kinase-like (PK-like)"/>
    <property type="match status" value="1"/>
</dbReference>
<sequence>MSSDPSGKIVEQALGAYKKTFAESTISDTSGDFPRFAFSELTLGKRLGEGGFGVVSEVLAFDISAHEDSHRPPETSVEVETTGVEVERKEEEEDPDFQGRKFIADHCIRNDSDARYAIKILKKSLVDKADVNLMVKALADMAVETHILSAIEHPNIVKLRGVSQQGRYHPEYFIVMDRLYDTLDKRLKAWAEVFPKPPPMPKKNPPSKRQSSGSTRSTSSRASKLGCIFGRKSSQEFDDDEEKEEQDDTVEMNPTTIESSPSNLEKKKKLLEERLVACFDLASAIAYLHERNIIYRDTKPENCAFDVRGDIKLFDFGTAKELPPQNSKRDLTFNLTGMTGSLPWMAPEVAKSDPYNHKVDVFSFAVLLWQIVALEMPFKEYESDLRLFWEEVHNGPHKRPEIPRLGWPKPIELCMRRGWAKEPSERMEMKQIENILRKEIIRVRKGDDAGLRHDRRRSTFVFRR</sequence>
<feature type="domain" description="Protein kinase" evidence="5">
    <location>
        <begin position="41"/>
        <end position="441"/>
    </location>
</feature>
<accession>A0A9N8ERI3</accession>
<dbReference type="Gene3D" id="1.10.510.10">
    <property type="entry name" value="Transferase(Phosphotransferase) domain 1"/>
    <property type="match status" value="1"/>
</dbReference>
<evidence type="ECO:0000313" key="6">
    <source>
        <dbReference type="EMBL" id="CAB9525105.1"/>
    </source>
</evidence>
<gene>
    <name evidence="6" type="ORF">SEMRO_1630_G287200.1</name>
</gene>
<comment type="caution">
    <text evidence="6">The sequence shown here is derived from an EMBL/GenBank/DDBJ whole genome shotgun (WGS) entry which is preliminary data.</text>
</comment>
<dbReference type="InterPro" id="IPR011009">
    <property type="entry name" value="Kinase-like_dom_sf"/>
</dbReference>
<dbReference type="GO" id="GO:0005524">
    <property type="term" value="F:ATP binding"/>
    <property type="evidence" value="ECO:0007669"/>
    <property type="project" value="UniProtKB-KW"/>
</dbReference>
<keyword evidence="3" id="KW-0460">Magnesium</keyword>
<evidence type="ECO:0000256" key="1">
    <source>
        <dbReference type="PIRSR" id="PIRSR000615-1"/>
    </source>
</evidence>
<dbReference type="GO" id="GO:0004672">
    <property type="term" value="F:protein kinase activity"/>
    <property type="evidence" value="ECO:0007669"/>
    <property type="project" value="InterPro"/>
</dbReference>
<dbReference type="PANTHER" id="PTHR23257">
    <property type="entry name" value="SERINE-THREONINE PROTEIN KINASE"/>
    <property type="match status" value="1"/>
</dbReference>
<dbReference type="GO" id="GO:0005737">
    <property type="term" value="C:cytoplasm"/>
    <property type="evidence" value="ECO:0007669"/>
    <property type="project" value="TreeGrafter"/>
</dbReference>
<evidence type="ECO:0000259" key="5">
    <source>
        <dbReference type="PROSITE" id="PS50011"/>
    </source>
</evidence>
<protein>
    <submittedName>
        <fullName evidence="6">Activated protein kinase kinase kinase 7</fullName>
    </submittedName>
</protein>
<keyword evidence="3" id="KW-0479">Metal-binding</keyword>
<dbReference type="EMBL" id="CAICTM010001628">
    <property type="protein sequence ID" value="CAB9525105.1"/>
    <property type="molecule type" value="Genomic_DNA"/>
</dbReference>
<feature type="binding site" evidence="2">
    <location>
        <position position="119"/>
    </location>
    <ligand>
        <name>ATP</name>
        <dbReference type="ChEBI" id="CHEBI:30616"/>
    </ligand>
</feature>